<dbReference type="Proteomes" id="UP001057452">
    <property type="component" value="Chromosome 3"/>
</dbReference>
<protein>
    <submittedName>
        <fullName evidence="1">Uncharacterized protein</fullName>
    </submittedName>
</protein>
<reference evidence="1" key="1">
    <citation type="submission" date="2022-05" db="EMBL/GenBank/DDBJ databases">
        <title>Chromosome-level genome of Chaenocephalus aceratus.</title>
        <authorList>
            <person name="Park H."/>
        </authorList>
    </citation>
    <scope>NUCLEOTIDE SEQUENCE</scope>
    <source>
        <strain evidence="1">KU_202001</strain>
    </source>
</reference>
<sequence length="137" mass="15188">MALTEILQQDLPQYEVVHPTRVDARGHFLSNFLSHHASRVQRRDASEGPAGVDQVFYQLWHGGHRLHFNLTLNPHLLAPGFLTERRYGGLEGAKIHPPGSSQCHFLGDVWDETVGKGSAAISTCDGLVSNFKSFESI</sequence>
<evidence type="ECO:0000313" key="2">
    <source>
        <dbReference type="Proteomes" id="UP001057452"/>
    </source>
</evidence>
<comment type="caution">
    <text evidence="1">The sequence shown here is derived from an EMBL/GenBank/DDBJ whole genome shotgun (WGS) entry which is preliminary data.</text>
</comment>
<organism evidence="1 2">
    <name type="scientific">Chaenocephalus aceratus</name>
    <name type="common">Blackfin icefish</name>
    <name type="synonym">Chaenichthys aceratus</name>
    <dbReference type="NCBI Taxonomy" id="36190"/>
    <lineage>
        <taxon>Eukaryota</taxon>
        <taxon>Metazoa</taxon>
        <taxon>Chordata</taxon>
        <taxon>Craniata</taxon>
        <taxon>Vertebrata</taxon>
        <taxon>Euteleostomi</taxon>
        <taxon>Actinopterygii</taxon>
        <taxon>Neopterygii</taxon>
        <taxon>Teleostei</taxon>
        <taxon>Neoteleostei</taxon>
        <taxon>Acanthomorphata</taxon>
        <taxon>Eupercaria</taxon>
        <taxon>Perciformes</taxon>
        <taxon>Notothenioidei</taxon>
        <taxon>Channichthyidae</taxon>
        <taxon>Chaenocephalus</taxon>
    </lineage>
</organism>
<evidence type="ECO:0000313" key="1">
    <source>
        <dbReference type="EMBL" id="KAI4830957.1"/>
    </source>
</evidence>
<gene>
    <name evidence="1" type="ORF">KUCAC02_002558</name>
</gene>
<keyword evidence="2" id="KW-1185">Reference proteome</keyword>
<proteinExistence type="predicted"/>
<name>A0ACB9XV37_CHAAC</name>
<accession>A0ACB9XV37</accession>
<dbReference type="EMBL" id="CM043787">
    <property type="protein sequence ID" value="KAI4830957.1"/>
    <property type="molecule type" value="Genomic_DNA"/>
</dbReference>